<reference evidence="1 2" key="1">
    <citation type="submission" date="2021-06" db="EMBL/GenBank/DDBJ databases">
        <title>Caerostris extrusa draft genome.</title>
        <authorList>
            <person name="Kono N."/>
            <person name="Arakawa K."/>
        </authorList>
    </citation>
    <scope>NUCLEOTIDE SEQUENCE [LARGE SCALE GENOMIC DNA]</scope>
</reference>
<proteinExistence type="predicted"/>
<comment type="caution">
    <text evidence="1">The sequence shown here is derived from an EMBL/GenBank/DDBJ whole genome shotgun (WGS) entry which is preliminary data.</text>
</comment>
<organism evidence="1 2">
    <name type="scientific">Caerostris extrusa</name>
    <name type="common">Bark spider</name>
    <name type="synonym">Caerostris bankana</name>
    <dbReference type="NCBI Taxonomy" id="172846"/>
    <lineage>
        <taxon>Eukaryota</taxon>
        <taxon>Metazoa</taxon>
        <taxon>Ecdysozoa</taxon>
        <taxon>Arthropoda</taxon>
        <taxon>Chelicerata</taxon>
        <taxon>Arachnida</taxon>
        <taxon>Araneae</taxon>
        <taxon>Araneomorphae</taxon>
        <taxon>Entelegynae</taxon>
        <taxon>Araneoidea</taxon>
        <taxon>Araneidae</taxon>
        <taxon>Caerostris</taxon>
    </lineage>
</organism>
<accession>A0AAV4PHI3</accession>
<gene>
    <name evidence="1" type="ORF">CEXT_402241</name>
</gene>
<evidence type="ECO:0000313" key="2">
    <source>
        <dbReference type="Proteomes" id="UP001054945"/>
    </source>
</evidence>
<keyword evidence="2" id="KW-1185">Reference proteome</keyword>
<evidence type="ECO:0000313" key="1">
    <source>
        <dbReference type="EMBL" id="GIX95631.1"/>
    </source>
</evidence>
<dbReference type="AlphaFoldDB" id="A0AAV4PHI3"/>
<protein>
    <submittedName>
        <fullName evidence="1">Uncharacterized protein</fullName>
    </submittedName>
</protein>
<sequence length="103" mass="12186">MKSWSPNILVRVHQSQHYLKLKWMEKFIQLLPHKEDNASHHSVVNFFTEETEDSVFINVSSPIKTATVLESSTELETVSTSQQKQRFLLLLKKLQQLMMMWVR</sequence>
<dbReference type="Proteomes" id="UP001054945">
    <property type="component" value="Unassembled WGS sequence"/>
</dbReference>
<name>A0AAV4PHI3_CAEEX</name>
<dbReference type="EMBL" id="BPLR01004545">
    <property type="protein sequence ID" value="GIX95631.1"/>
    <property type="molecule type" value="Genomic_DNA"/>
</dbReference>